<dbReference type="InterPro" id="IPR005302">
    <property type="entry name" value="MoCF_Sase_C"/>
</dbReference>
<sequence>MSQTWKTGILLLSAVALSAAGILIWKKKKRTYVKVGRIAKIIFYPVKSMKGLEITHGKCTGKGLEVNGLLDRSFMLIGGDGVYISPGTAPSLTLLPPPQIQGKYLTISKPSGPDLKVEIKDSPTPEDKIIECRILEDTVKVVDCGDEAAAWFQEYLEIPGVRLVRYFPSLSPRKYLKQNPYEKQLKAKHPIALQNKTAIHLMSQASIDDLNSRLGEDNKVSFLNFKPNILVEECGAYDEDSWKYIKFESGAELVNWELNARCLQTTLKPDTGVLTYKEPLVTLRKYRIPKDPEVVKKTGELPCLGIRCVVPKSGNIYLNEDIFAVVSKKPLMKH</sequence>
<dbReference type="GO" id="GO:0030170">
    <property type="term" value="F:pyridoxal phosphate binding"/>
    <property type="evidence" value="ECO:0007669"/>
    <property type="project" value="InterPro"/>
</dbReference>
<evidence type="ECO:0000313" key="3">
    <source>
        <dbReference type="Proteomes" id="UP000054359"/>
    </source>
</evidence>
<keyword evidence="3" id="KW-1185">Reference proteome</keyword>
<feature type="domain" description="MOSC" evidence="1">
    <location>
        <begin position="156"/>
        <end position="325"/>
    </location>
</feature>
<dbReference type="GO" id="GO:0003824">
    <property type="term" value="F:catalytic activity"/>
    <property type="evidence" value="ECO:0007669"/>
    <property type="project" value="InterPro"/>
</dbReference>
<gene>
    <name evidence="2" type="ORF">X975_02157</name>
</gene>
<dbReference type="EMBL" id="KK121806">
    <property type="protein sequence ID" value="KFM81269.1"/>
    <property type="molecule type" value="Genomic_DNA"/>
</dbReference>
<dbReference type="InterPro" id="IPR011037">
    <property type="entry name" value="Pyrv_Knase-like_insert_dom_sf"/>
</dbReference>
<proteinExistence type="predicted"/>
<organism evidence="2 3">
    <name type="scientific">Stegodyphus mimosarum</name>
    <name type="common">African social velvet spider</name>
    <dbReference type="NCBI Taxonomy" id="407821"/>
    <lineage>
        <taxon>Eukaryota</taxon>
        <taxon>Metazoa</taxon>
        <taxon>Ecdysozoa</taxon>
        <taxon>Arthropoda</taxon>
        <taxon>Chelicerata</taxon>
        <taxon>Arachnida</taxon>
        <taxon>Araneae</taxon>
        <taxon>Araneomorphae</taxon>
        <taxon>Entelegynae</taxon>
        <taxon>Eresoidea</taxon>
        <taxon>Eresidae</taxon>
        <taxon>Stegodyphus</taxon>
    </lineage>
</organism>
<dbReference type="SUPFAM" id="SSF141673">
    <property type="entry name" value="MOSC N-terminal domain-like"/>
    <property type="match status" value="1"/>
</dbReference>
<dbReference type="STRING" id="407821.A0A087UV80"/>
<dbReference type="OMA" id="MFLVYNE"/>
<protein>
    <submittedName>
        <fullName evidence="2">MOSC domain-containing protein 2, mitochondrial</fullName>
    </submittedName>
</protein>
<reference evidence="2 3" key="1">
    <citation type="submission" date="2013-11" db="EMBL/GenBank/DDBJ databases">
        <title>Genome sequencing of Stegodyphus mimosarum.</title>
        <authorList>
            <person name="Bechsgaard J."/>
        </authorList>
    </citation>
    <scope>NUCLEOTIDE SEQUENCE [LARGE SCALE GENOMIC DNA]</scope>
</reference>
<dbReference type="GO" id="GO:0030151">
    <property type="term" value="F:molybdenum ion binding"/>
    <property type="evidence" value="ECO:0007669"/>
    <property type="project" value="InterPro"/>
</dbReference>
<dbReference type="OrthoDB" id="6426255at2759"/>
<dbReference type="PANTHER" id="PTHR14237">
    <property type="entry name" value="MOLYBDOPTERIN COFACTOR SULFURASE MOSC"/>
    <property type="match status" value="1"/>
</dbReference>
<dbReference type="Pfam" id="PF03473">
    <property type="entry name" value="MOSC"/>
    <property type="match status" value="1"/>
</dbReference>
<dbReference type="PROSITE" id="PS51340">
    <property type="entry name" value="MOSC"/>
    <property type="match status" value="1"/>
</dbReference>
<accession>A0A087UV80</accession>
<dbReference type="PANTHER" id="PTHR14237:SF19">
    <property type="entry name" value="MITOCHONDRIAL AMIDOXIME REDUCING COMPONENT 1"/>
    <property type="match status" value="1"/>
</dbReference>
<name>A0A087UV80_STEMI</name>
<dbReference type="SUPFAM" id="SSF50800">
    <property type="entry name" value="PK beta-barrel domain-like"/>
    <property type="match status" value="1"/>
</dbReference>
<evidence type="ECO:0000259" key="1">
    <source>
        <dbReference type="PROSITE" id="PS51340"/>
    </source>
</evidence>
<feature type="non-terminal residue" evidence="2">
    <location>
        <position position="334"/>
    </location>
</feature>
<evidence type="ECO:0000313" key="2">
    <source>
        <dbReference type="EMBL" id="KFM81269.1"/>
    </source>
</evidence>
<dbReference type="Proteomes" id="UP000054359">
    <property type="component" value="Unassembled WGS sequence"/>
</dbReference>
<dbReference type="Pfam" id="PF03476">
    <property type="entry name" value="MOSC_N"/>
    <property type="match status" value="1"/>
</dbReference>
<dbReference type="InterPro" id="IPR005303">
    <property type="entry name" value="MOCOS_middle"/>
</dbReference>
<dbReference type="AlphaFoldDB" id="A0A087UV80"/>